<evidence type="ECO:0000256" key="15">
    <source>
        <dbReference type="PROSITE-ProRule" id="PRU00023"/>
    </source>
</evidence>
<protein>
    <recommendedName>
        <fullName evidence="17">CG-1 domain-containing protein</fullName>
    </recommendedName>
</protein>
<name>A0AAP0S6Y0_LIQFO</name>
<keyword evidence="19" id="KW-1185">Reference proteome</keyword>
<proteinExistence type="inferred from homology"/>
<dbReference type="GO" id="GO:0005634">
    <property type="term" value="C:nucleus"/>
    <property type="evidence" value="ECO:0007669"/>
    <property type="project" value="UniProtKB-SubCell"/>
</dbReference>
<evidence type="ECO:0000313" key="18">
    <source>
        <dbReference type="EMBL" id="KAK9288572.1"/>
    </source>
</evidence>
<evidence type="ECO:0000313" key="19">
    <source>
        <dbReference type="Proteomes" id="UP001415857"/>
    </source>
</evidence>
<keyword evidence="8" id="KW-0346">Stress response</keyword>
<dbReference type="InterPro" id="IPR027417">
    <property type="entry name" value="P-loop_NTPase"/>
</dbReference>
<dbReference type="Proteomes" id="UP001415857">
    <property type="component" value="Unassembled WGS sequence"/>
</dbReference>
<evidence type="ECO:0000256" key="5">
    <source>
        <dbReference type="ARBA" id="ARBA00022837"/>
    </source>
</evidence>
<dbReference type="PANTHER" id="PTHR23335">
    <property type="entry name" value="CALMODULIN-BINDING TRANSCRIPTION ACTIVATOR CAMTA"/>
    <property type="match status" value="1"/>
</dbReference>
<dbReference type="SMART" id="SM00015">
    <property type="entry name" value="IQ"/>
    <property type="match status" value="2"/>
</dbReference>
<evidence type="ECO:0000256" key="4">
    <source>
        <dbReference type="ARBA" id="ARBA00022737"/>
    </source>
</evidence>
<dbReference type="PROSITE" id="PS51437">
    <property type="entry name" value="CG_1"/>
    <property type="match status" value="1"/>
</dbReference>
<dbReference type="InterPro" id="IPR000048">
    <property type="entry name" value="IQ_motif_EF-hand-BS"/>
</dbReference>
<feature type="compositionally biased region" description="Polar residues" evidence="16">
    <location>
        <begin position="164"/>
        <end position="186"/>
    </location>
</feature>
<dbReference type="FunFam" id="2.60.40.10:FF:000314">
    <property type="entry name" value="Calmodulin-binding transcription activator 2"/>
    <property type="match status" value="1"/>
</dbReference>
<dbReference type="AlphaFoldDB" id="A0AAP0S6Y0"/>
<evidence type="ECO:0000256" key="3">
    <source>
        <dbReference type="ARBA" id="ARBA00022553"/>
    </source>
</evidence>
<dbReference type="GO" id="GO:0003712">
    <property type="term" value="F:transcription coregulator activity"/>
    <property type="evidence" value="ECO:0007669"/>
    <property type="project" value="TreeGrafter"/>
</dbReference>
<dbReference type="FunFam" id="1.20.5.190:FF:000003">
    <property type="entry name" value="Calmodulin-binding transcription activator 2"/>
    <property type="match status" value="1"/>
</dbReference>
<evidence type="ECO:0000259" key="17">
    <source>
        <dbReference type="PROSITE" id="PS51437"/>
    </source>
</evidence>
<dbReference type="GO" id="GO:0006357">
    <property type="term" value="P:regulation of transcription by RNA polymerase II"/>
    <property type="evidence" value="ECO:0007669"/>
    <property type="project" value="TreeGrafter"/>
</dbReference>
<dbReference type="InterPro" id="IPR002909">
    <property type="entry name" value="IPT_dom"/>
</dbReference>
<evidence type="ECO:0000256" key="8">
    <source>
        <dbReference type="ARBA" id="ARBA00023016"/>
    </source>
</evidence>
<keyword evidence="3" id="KW-0597">Phosphoprotein</keyword>
<evidence type="ECO:0000256" key="9">
    <source>
        <dbReference type="ARBA" id="ARBA00023043"/>
    </source>
</evidence>
<comment type="subcellular location">
    <subcellularLocation>
        <location evidence="1">Nucleus</location>
    </subcellularLocation>
</comment>
<dbReference type="Pfam" id="PF00612">
    <property type="entry name" value="IQ"/>
    <property type="match status" value="2"/>
</dbReference>
<dbReference type="EMBL" id="JBBPBK010000003">
    <property type="protein sequence ID" value="KAK9288572.1"/>
    <property type="molecule type" value="Genomic_DNA"/>
</dbReference>
<keyword evidence="14" id="KW-0539">Nucleus</keyword>
<comment type="caution">
    <text evidence="18">The sequence shown here is derived from an EMBL/GenBank/DDBJ whole genome shotgun (WGS) entry which is preliminary data.</text>
</comment>
<dbReference type="PROSITE" id="PS50096">
    <property type="entry name" value="IQ"/>
    <property type="match status" value="3"/>
</dbReference>
<feature type="domain" description="CG-1" evidence="17">
    <location>
        <begin position="15"/>
        <end position="141"/>
    </location>
</feature>
<dbReference type="GO" id="GO:0003690">
    <property type="term" value="F:double-stranded DNA binding"/>
    <property type="evidence" value="ECO:0007669"/>
    <property type="project" value="TreeGrafter"/>
</dbReference>
<keyword evidence="6" id="KW-0112">Calmodulin-binding</keyword>
<keyword evidence="11" id="KW-0238">DNA-binding</keyword>
<dbReference type="SMART" id="SM01076">
    <property type="entry name" value="CG-1"/>
    <property type="match status" value="1"/>
</dbReference>
<keyword evidence="12" id="KW-0010">Activator</keyword>
<keyword evidence="5" id="KW-0106">Calcium</keyword>
<evidence type="ECO:0000256" key="6">
    <source>
        <dbReference type="ARBA" id="ARBA00022860"/>
    </source>
</evidence>
<keyword evidence="7" id="KW-0805">Transcription regulation</keyword>
<dbReference type="SUPFAM" id="SSF52540">
    <property type="entry name" value="P-loop containing nucleoside triphosphate hydrolases"/>
    <property type="match status" value="1"/>
</dbReference>
<evidence type="ECO:0000256" key="16">
    <source>
        <dbReference type="SAM" id="MobiDB-lite"/>
    </source>
</evidence>
<dbReference type="PROSITE" id="PS50088">
    <property type="entry name" value="ANK_REPEAT"/>
    <property type="match status" value="1"/>
</dbReference>
<dbReference type="Gene3D" id="2.60.40.10">
    <property type="entry name" value="Immunoglobulins"/>
    <property type="match status" value="1"/>
</dbReference>
<dbReference type="CDD" id="cd23767">
    <property type="entry name" value="IQCD"/>
    <property type="match status" value="1"/>
</dbReference>
<dbReference type="InterPro" id="IPR013783">
    <property type="entry name" value="Ig-like_fold"/>
</dbReference>
<keyword evidence="10" id="KW-0175">Coiled coil</keyword>
<evidence type="ECO:0000256" key="13">
    <source>
        <dbReference type="ARBA" id="ARBA00023163"/>
    </source>
</evidence>
<dbReference type="Gene3D" id="1.25.40.20">
    <property type="entry name" value="Ankyrin repeat-containing domain"/>
    <property type="match status" value="1"/>
</dbReference>
<keyword evidence="9 15" id="KW-0040">ANK repeat</keyword>
<comment type="similarity">
    <text evidence="2">Belongs to the CAMTA family.</text>
</comment>
<dbReference type="SUPFAM" id="SSF81296">
    <property type="entry name" value="E set domains"/>
    <property type="match status" value="1"/>
</dbReference>
<evidence type="ECO:0000256" key="2">
    <source>
        <dbReference type="ARBA" id="ARBA00008267"/>
    </source>
</evidence>
<dbReference type="Gene3D" id="1.20.5.190">
    <property type="match status" value="1"/>
</dbReference>
<sequence>MAESRRYFPNQQLDLQQILQEAQHRWLRPSEICEILRNYLKFHLTPDPPVRPPAGSLFLFDRKALRYFRKDGHRWRKKKDGKTVKEAHEKLKAGSVDVLHCYYAHGEDNENFQRRSYWMLDGQLEHIVLVHYREVKEGYKSGISRLLNADPGSQIGSPPASSPPFLTQVNSSAPTAQTSYASSPNTVEWNGQALSSEFEDGDSGDDPGTSSLAQPIYGSVSHNTSLVGHEAAGSSELSKNHLGSGFAGANIFQGAGSFVWPEIQSLSRNAHGVLDQKFYFGQPSGADFITHKLTDARLDADSAAQDILSCGDRLITDGDIHAVKSVSHGLVQFGASPQSLIVPQEHDFNLVHSQLQNYSGPHTTVAPTAQVENSSREVGVRNDETGELKKLDSFGRWMDKEIGGDCDDSLMASDSGNYWNTLDAQNDDKEVSSLSRHMQLDIDSLGPSLSQEQLFTIRDFAPDWGYSGVETKVLITGTFLGDTKHSTGTKWSCMFGEIEVSAEVLTNNVIRCQAPVHAPGRVPFYVTCSNRLACSEVREFEYREKSSAVALSMAVKSAPEDEVRLLLHLAKMLCSGLERKWLDCSIEECDKCNLKNDIYSVMSDRENDWVRIEKAFSPLEGNCMNTRDVLIQNLLKDKLCEWLVCKVHEGGKGPHILDDEGQGVIHLAAALGYEWAMGPIVAAGVSPNFRDARGKTGLHWASYFGREETVVALVRLGAAPGAVDDPTPAFPAGQTASDLASSRGHKGIAGYLAEADLTSHLSSLTVSENVMDSVSATIEAEKAIETAAQIVVPLDGATDEQLSLKGSLAAVRKSAHAAALIQAAFRVRSFRHRQSTKGSDDISEVPLDLVTLGSLNKVQKRGHFQDYLHSAAVKIQQKYRGWKGRKEFLKIRSRIVKIQAHVRGHQVRKQYKKVVWSVSIVEKAILRWRRKGTGLRGFRVGKTIGNAVPEIEKADEYEFLRIGRKQKFAGVEKALARVQSMVRHPEARDQYMRLVTKFKNLKMGDEASSAKQILEGSEKSITEEDLHPFTSQ</sequence>
<dbReference type="InterPro" id="IPR002110">
    <property type="entry name" value="Ankyrin_rpt"/>
</dbReference>
<dbReference type="GO" id="GO:0009409">
    <property type="term" value="P:response to cold"/>
    <property type="evidence" value="ECO:0007669"/>
    <property type="project" value="UniProtKB-ARBA"/>
</dbReference>
<dbReference type="GO" id="GO:0005516">
    <property type="term" value="F:calmodulin binding"/>
    <property type="evidence" value="ECO:0007669"/>
    <property type="project" value="UniProtKB-KW"/>
</dbReference>
<accession>A0AAP0S6Y0</accession>
<dbReference type="PANTHER" id="PTHR23335:SF0">
    <property type="entry name" value="CALMODULIN-BINDING TRANSCRIPTION ACTIVATOR 2-LIKE ISOFORM X1"/>
    <property type="match status" value="1"/>
</dbReference>
<evidence type="ECO:0000256" key="12">
    <source>
        <dbReference type="ARBA" id="ARBA00023159"/>
    </source>
</evidence>
<evidence type="ECO:0000256" key="7">
    <source>
        <dbReference type="ARBA" id="ARBA00023015"/>
    </source>
</evidence>
<dbReference type="InterPro" id="IPR005559">
    <property type="entry name" value="CG-1_dom"/>
</dbReference>
<feature type="compositionally biased region" description="Basic and acidic residues" evidence="16">
    <location>
        <begin position="1016"/>
        <end position="1032"/>
    </location>
</feature>
<organism evidence="18 19">
    <name type="scientific">Liquidambar formosana</name>
    <name type="common">Formosan gum</name>
    <dbReference type="NCBI Taxonomy" id="63359"/>
    <lineage>
        <taxon>Eukaryota</taxon>
        <taxon>Viridiplantae</taxon>
        <taxon>Streptophyta</taxon>
        <taxon>Embryophyta</taxon>
        <taxon>Tracheophyta</taxon>
        <taxon>Spermatophyta</taxon>
        <taxon>Magnoliopsida</taxon>
        <taxon>eudicotyledons</taxon>
        <taxon>Gunneridae</taxon>
        <taxon>Pentapetalae</taxon>
        <taxon>Saxifragales</taxon>
        <taxon>Altingiaceae</taxon>
        <taxon>Liquidambar</taxon>
    </lineage>
</organism>
<feature type="region of interest" description="Disordered" evidence="16">
    <location>
        <begin position="1013"/>
        <end position="1032"/>
    </location>
</feature>
<dbReference type="InterPro" id="IPR014756">
    <property type="entry name" value="Ig_E-set"/>
</dbReference>
<dbReference type="InterPro" id="IPR036770">
    <property type="entry name" value="Ankyrin_rpt-contain_sf"/>
</dbReference>
<feature type="region of interest" description="Disordered" evidence="16">
    <location>
        <begin position="196"/>
        <end position="215"/>
    </location>
</feature>
<feature type="repeat" description="ANK" evidence="15">
    <location>
        <begin position="693"/>
        <end position="725"/>
    </location>
</feature>
<keyword evidence="13" id="KW-0804">Transcription</keyword>
<gene>
    <name evidence="18" type="ORF">L1049_017031</name>
</gene>
<reference evidence="18 19" key="1">
    <citation type="journal article" date="2024" name="Plant J.">
        <title>Genome sequences and population genomics reveal climatic adaptation and genomic divergence between two closely related sweetgum species.</title>
        <authorList>
            <person name="Xu W.Q."/>
            <person name="Ren C.Q."/>
            <person name="Zhang X.Y."/>
            <person name="Comes H.P."/>
            <person name="Liu X.H."/>
            <person name="Li Y.G."/>
            <person name="Kettle C.J."/>
            <person name="Jalonen R."/>
            <person name="Gaisberger H."/>
            <person name="Ma Y.Z."/>
            <person name="Qiu Y.X."/>
        </authorList>
    </citation>
    <scope>NUCLEOTIDE SEQUENCE [LARGE SCALE GENOMIC DNA]</scope>
    <source>
        <strain evidence="18">Hangzhou</strain>
    </source>
</reference>
<dbReference type="Pfam" id="PF01833">
    <property type="entry name" value="TIG"/>
    <property type="match status" value="1"/>
</dbReference>
<dbReference type="SUPFAM" id="SSF48403">
    <property type="entry name" value="Ankyrin repeat"/>
    <property type="match status" value="1"/>
</dbReference>
<feature type="region of interest" description="Disordered" evidence="16">
    <location>
        <begin position="150"/>
        <end position="186"/>
    </location>
</feature>
<evidence type="ECO:0000256" key="14">
    <source>
        <dbReference type="ARBA" id="ARBA00023242"/>
    </source>
</evidence>
<keyword evidence="4" id="KW-0677">Repeat</keyword>
<dbReference type="Pfam" id="PF03859">
    <property type="entry name" value="CG-1"/>
    <property type="match status" value="1"/>
</dbReference>
<dbReference type="CDD" id="cd00102">
    <property type="entry name" value="IPT"/>
    <property type="match status" value="1"/>
</dbReference>
<evidence type="ECO:0000256" key="11">
    <source>
        <dbReference type="ARBA" id="ARBA00023125"/>
    </source>
</evidence>
<evidence type="ECO:0000256" key="10">
    <source>
        <dbReference type="ARBA" id="ARBA00023054"/>
    </source>
</evidence>
<evidence type="ECO:0000256" key="1">
    <source>
        <dbReference type="ARBA" id="ARBA00004123"/>
    </source>
</evidence>